<name>A0A5S9F5E2_UABAM</name>
<evidence type="ECO:0000259" key="2">
    <source>
        <dbReference type="Pfam" id="PF13472"/>
    </source>
</evidence>
<proteinExistence type="predicted"/>
<feature type="transmembrane region" description="Helical" evidence="1">
    <location>
        <begin position="64"/>
        <end position="86"/>
    </location>
</feature>
<keyword evidence="1" id="KW-0472">Membrane</keyword>
<accession>A0A5S9F5E2</accession>
<dbReference type="InterPro" id="IPR051532">
    <property type="entry name" value="Ester_Hydrolysis_Enzymes"/>
</dbReference>
<dbReference type="CDD" id="cd00229">
    <property type="entry name" value="SGNH_hydrolase"/>
    <property type="match status" value="1"/>
</dbReference>
<gene>
    <name evidence="3" type="ORF">UABAM_03843</name>
</gene>
<evidence type="ECO:0000313" key="4">
    <source>
        <dbReference type="Proteomes" id="UP000326354"/>
    </source>
</evidence>
<keyword evidence="1" id="KW-1133">Transmembrane helix</keyword>
<dbReference type="OrthoDB" id="9816001at2"/>
<dbReference type="SUPFAM" id="SSF52266">
    <property type="entry name" value="SGNH hydrolase"/>
    <property type="match status" value="1"/>
</dbReference>
<dbReference type="EMBL" id="AP019860">
    <property type="protein sequence ID" value="BBM85474.1"/>
    <property type="molecule type" value="Genomic_DNA"/>
</dbReference>
<feature type="domain" description="SGNH hydrolase-type esterase" evidence="2">
    <location>
        <begin position="147"/>
        <end position="398"/>
    </location>
</feature>
<feature type="transmembrane region" description="Helical" evidence="1">
    <location>
        <begin position="38"/>
        <end position="57"/>
    </location>
</feature>
<organism evidence="3 4">
    <name type="scientific">Uabimicrobium amorphum</name>
    <dbReference type="NCBI Taxonomy" id="2596890"/>
    <lineage>
        <taxon>Bacteria</taxon>
        <taxon>Pseudomonadati</taxon>
        <taxon>Planctomycetota</taxon>
        <taxon>Candidatus Uabimicrobiia</taxon>
        <taxon>Candidatus Uabimicrobiales</taxon>
        <taxon>Candidatus Uabimicrobiaceae</taxon>
        <taxon>Candidatus Uabimicrobium</taxon>
    </lineage>
</organism>
<keyword evidence="4" id="KW-1185">Reference proteome</keyword>
<dbReference type="Gene3D" id="3.40.50.1110">
    <property type="entry name" value="SGNH hydrolase"/>
    <property type="match status" value="1"/>
</dbReference>
<reference evidence="3 4" key="1">
    <citation type="submission" date="2019-08" db="EMBL/GenBank/DDBJ databases">
        <title>Complete genome sequence of Candidatus Uab amorphum.</title>
        <authorList>
            <person name="Shiratori T."/>
            <person name="Suzuki S."/>
            <person name="Kakizawa Y."/>
            <person name="Ishida K."/>
        </authorList>
    </citation>
    <scope>NUCLEOTIDE SEQUENCE [LARGE SCALE GENOMIC DNA]</scope>
    <source>
        <strain evidence="3 4">SRT547</strain>
    </source>
</reference>
<dbReference type="KEGG" id="uam:UABAM_03843"/>
<dbReference type="Proteomes" id="UP000326354">
    <property type="component" value="Chromosome"/>
</dbReference>
<sequence length="413" mass="47921">MSRQLKYLMALLLPVFLHVLLFFISIPWGYTLQRLDEALLLLMIVYIVTAGIFAYLLKKHAIKFLVVTYMTLVCLILLEISLRVFFGNSPLLRYHSIALHNPNLSMQALVTKKINGVDDVVKFTTNSLHLRSPEIRNFSDVDISILCIGGSTTECLPVTDSKTWTALLQKELSKKLDKNVYVGNAGKAAMFTVSHKQVLKNYVHLKNFEWIVILCGINDLATFLRDDYDERSTKQESDAVLYYKKLFLVNLLQALHRQNYATQDLGGYYIENRRLKRKNAKILTEIYGDFDLALRRYRKNLLDIIQICREKNKKLIFMTQPTLWHENMSLDLQGMLWQSTLRGSYTPKILAKMMDDYNNVMLDICDQKKVYCLDLAKSLPKNKSVFYDDCHFNNSGCQKISNILSEYLFEKIE</sequence>
<protein>
    <recommendedName>
        <fullName evidence="2">SGNH hydrolase-type esterase domain-containing protein</fullName>
    </recommendedName>
</protein>
<dbReference type="GO" id="GO:0016788">
    <property type="term" value="F:hydrolase activity, acting on ester bonds"/>
    <property type="evidence" value="ECO:0007669"/>
    <property type="project" value="UniProtKB-ARBA"/>
</dbReference>
<dbReference type="AlphaFoldDB" id="A0A5S9F5E2"/>
<keyword evidence="1" id="KW-0812">Transmembrane</keyword>
<dbReference type="InterPro" id="IPR013830">
    <property type="entry name" value="SGNH_hydro"/>
</dbReference>
<evidence type="ECO:0000313" key="3">
    <source>
        <dbReference type="EMBL" id="BBM85474.1"/>
    </source>
</evidence>
<feature type="transmembrane region" description="Helical" evidence="1">
    <location>
        <begin position="7"/>
        <end position="26"/>
    </location>
</feature>
<dbReference type="InterPro" id="IPR036514">
    <property type="entry name" value="SGNH_hydro_sf"/>
</dbReference>
<dbReference type="RefSeq" id="WP_151969573.1">
    <property type="nucleotide sequence ID" value="NZ_AP019860.1"/>
</dbReference>
<dbReference type="PANTHER" id="PTHR30383">
    <property type="entry name" value="THIOESTERASE 1/PROTEASE 1/LYSOPHOSPHOLIPASE L1"/>
    <property type="match status" value="1"/>
</dbReference>
<dbReference type="Pfam" id="PF13472">
    <property type="entry name" value="Lipase_GDSL_2"/>
    <property type="match status" value="1"/>
</dbReference>
<evidence type="ECO:0000256" key="1">
    <source>
        <dbReference type="SAM" id="Phobius"/>
    </source>
</evidence>